<dbReference type="PRINTS" id="PR00376">
    <property type="entry name" value="IL1BCENZYME"/>
</dbReference>
<evidence type="ECO:0000256" key="2">
    <source>
        <dbReference type="RuleBase" id="RU003971"/>
    </source>
</evidence>
<dbReference type="Gene3D" id="3.40.50.1460">
    <property type="match status" value="1"/>
</dbReference>
<feature type="domain" description="Caspase family p20" evidence="4">
    <location>
        <begin position="47"/>
        <end position="186"/>
    </location>
</feature>
<dbReference type="InterPro" id="IPR015917">
    <property type="entry name" value="Pept_C14A"/>
</dbReference>
<evidence type="ECO:0000313" key="6">
    <source>
        <dbReference type="Proteomes" id="UP001187343"/>
    </source>
</evidence>
<dbReference type="InterPro" id="IPR011029">
    <property type="entry name" value="DEATH-like_dom_sf"/>
</dbReference>
<dbReference type="GO" id="GO:0097169">
    <property type="term" value="C:AIM2 inflammasome complex"/>
    <property type="evidence" value="ECO:0007669"/>
    <property type="project" value="TreeGrafter"/>
</dbReference>
<dbReference type="SMART" id="SM00115">
    <property type="entry name" value="CASc"/>
    <property type="match status" value="1"/>
</dbReference>
<evidence type="ECO:0008006" key="7">
    <source>
        <dbReference type="Google" id="ProtNLM"/>
    </source>
</evidence>
<evidence type="ECO:0000259" key="4">
    <source>
        <dbReference type="PROSITE" id="PS50208"/>
    </source>
</evidence>
<reference evidence="5" key="1">
    <citation type="submission" date="2023-08" db="EMBL/GenBank/DDBJ databases">
        <title>Chromosome-level Genome Assembly of mud carp (Cirrhinus molitorella).</title>
        <authorList>
            <person name="Liu H."/>
        </authorList>
    </citation>
    <scope>NUCLEOTIDE SEQUENCE</scope>
    <source>
        <strain evidence="5">Prfri</strain>
        <tissue evidence="5">Muscle</tissue>
    </source>
</reference>
<proteinExistence type="inferred from homology"/>
<evidence type="ECO:0000313" key="5">
    <source>
        <dbReference type="EMBL" id="KAK2909479.1"/>
    </source>
</evidence>
<dbReference type="GO" id="GO:0050727">
    <property type="term" value="P:regulation of inflammatory response"/>
    <property type="evidence" value="ECO:0007669"/>
    <property type="project" value="TreeGrafter"/>
</dbReference>
<dbReference type="InterPro" id="IPR002138">
    <property type="entry name" value="Pept_C14_p10"/>
</dbReference>
<dbReference type="PROSITE" id="PS01121">
    <property type="entry name" value="CASPASE_HIS"/>
    <property type="match status" value="1"/>
</dbReference>
<dbReference type="InterPro" id="IPR004020">
    <property type="entry name" value="DAPIN"/>
</dbReference>
<dbReference type="InterPro" id="IPR011600">
    <property type="entry name" value="Pept_C14_caspase"/>
</dbReference>
<dbReference type="PROSITE" id="PS50208">
    <property type="entry name" value="CASPASE_P20"/>
    <property type="match status" value="1"/>
</dbReference>
<dbReference type="SUPFAM" id="SSF47986">
    <property type="entry name" value="DEATH domain"/>
    <property type="match status" value="1"/>
</dbReference>
<dbReference type="SUPFAM" id="SSF52129">
    <property type="entry name" value="Caspase-like"/>
    <property type="match status" value="1"/>
</dbReference>
<dbReference type="GO" id="GO:0072557">
    <property type="term" value="C:IPAF inflammasome complex"/>
    <property type="evidence" value="ECO:0007669"/>
    <property type="project" value="TreeGrafter"/>
</dbReference>
<dbReference type="InterPro" id="IPR002398">
    <property type="entry name" value="Pept_C14"/>
</dbReference>
<evidence type="ECO:0000256" key="1">
    <source>
        <dbReference type="ARBA" id="ARBA00010134"/>
    </source>
</evidence>
<dbReference type="PROSITE" id="PS50207">
    <property type="entry name" value="CASPASE_P10"/>
    <property type="match status" value="1"/>
</dbReference>
<dbReference type="Pfam" id="PF00656">
    <property type="entry name" value="Peptidase_C14"/>
    <property type="match status" value="1"/>
</dbReference>
<sequence>MTEVLKSLVDEELKQFIWQLRNGVEPGTVPIPKAALQNLTRECVVDCMVYEPTSRSQWKGSALLITNIRNREGAEKDEANMEWLLRALGYSVEMHTNLSGEAIKRAVQNFSKRYEHQDADSTFVVIMSHGMRINNKDAILGVDFNGTNPDDVFFVEDIFSNLNSENCPALINKPKVIFIQACREGQEGGVFQADAAFESDAMFKSDAFIHKEKDFACFLSAIPDVYAYRSPDNGSFFINYIVDTFSTSACKYEIMELFRKISSRMVNDPDFKYAKEKLLPCMDRTTLVKKFYLFPGL</sequence>
<protein>
    <recommendedName>
        <fullName evidence="7">Caspase a</fullName>
    </recommendedName>
</protein>
<dbReference type="InterPro" id="IPR029030">
    <property type="entry name" value="Caspase-like_dom_sf"/>
</dbReference>
<dbReference type="PANTHER" id="PTHR47901">
    <property type="entry name" value="CASPASE RECRUITMENT DOMAIN-CONTAINING PROTEIN 18"/>
    <property type="match status" value="1"/>
</dbReference>
<comment type="similarity">
    <text evidence="1 2">Belongs to the peptidase C14A family.</text>
</comment>
<dbReference type="CDD" id="cd00032">
    <property type="entry name" value="CASc"/>
    <property type="match status" value="1"/>
</dbReference>
<dbReference type="Pfam" id="PF02758">
    <property type="entry name" value="PYRIN"/>
    <property type="match status" value="1"/>
</dbReference>
<dbReference type="InterPro" id="IPR001309">
    <property type="entry name" value="Pept_C14_p20"/>
</dbReference>
<feature type="domain" description="Caspase family p10" evidence="3">
    <location>
        <begin position="209"/>
        <end position="295"/>
    </location>
</feature>
<accession>A0AA88Q3Y2</accession>
<comment type="caution">
    <text evidence="5">The sequence shown here is derived from an EMBL/GenBank/DDBJ whole genome shotgun (WGS) entry which is preliminary data.</text>
</comment>
<dbReference type="AlphaFoldDB" id="A0AA88Q3Y2"/>
<dbReference type="GO" id="GO:0072559">
    <property type="term" value="C:NLRP3 inflammasome complex"/>
    <property type="evidence" value="ECO:0007669"/>
    <property type="project" value="TreeGrafter"/>
</dbReference>
<dbReference type="PANTHER" id="PTHR47901:SF3">
    <property type="entry name" value="CASPASE-1"/>
    <property type="match status" value="1"/>
</dbReference>
<dbReference type="GO" id="GO:0004197">
    <property type="term" value="F:cysteine-type endopeptidase activity"/>
    <property type="evidence" value="ECO:0007669"/>
    <property type="project" value="InterPro"/>
</dbReference>
<gene>
    <name evidence="5" type="ORF">Q8A67_005316</name>
</gene>
<dbReference type="Proteomes" id="UP001187343">
    <property type="component" value="Unassembled WGS sequence"/>
</dbReference>
<dbReference type="GO" id="GO:0006508">
    <property type="term" value="P:proteolysis"/>
    <property type="evidence" value="ECO:0007669"/>
    <property type="project" value="InterPro"/>
</dbReference>
<evidence type="ECO:0000259" key="3">
    <source>
        <dbReference type="PROSITE" id="PS50207"/>
    </source>
</evidence>
<organism evidence="5 6">
    <name type="scientific">Cirrhinus molitorella</name>
    <name type="common">mud carp</name>
    <dbReference type="NCBI Taxonomy" id="172907"/>
    <lineage>
        <taxon>Eukaryota</taxon>
        <taxon>Metazoa</taxon>
        <taxon>Chordata</taxon>
        <taxon>Craniata</taxon>
        <taxon>Vertebrata</taxon>
        <taxon>Euteleostomi</taxon>
        <taxon>Actinopterygii</taxon>
        <taxon>Neopterygii</taxon>
        <taxon>Teleostei</taxon>
        <taxon>Ostariophysi</taxon>
        <taxon>Cypriniformes</taxon>
        <taxon>Cyprinidae</taxon>
        <taxon>Labeoninae</taxon>
        <taxon>Labeonini</taxon>
        <taxon>Cirrhinus</taxon>
    </lineage>
</organism>
<dbReference type="EMBL" id="JAUYZG010000004">
    <property type="protein sequence ID" value="KAK2909479.1"/>
    <property type="molecule type" value="Genomic_DNA"/>
</dbReference>
<keyword evidence="6" id="KW-1185">Reference proteome</keyword>
<name>A0AA88Q3Y2_9TELE</name>
<dbReference type="InterPro" id="IPR016129">
    <property type="entry name" value="Caspase_his_AS"/>
</dbReference>